<dbReference type="InterPro" id="IPR050651">
    <property type="entry name" value="Plant_Cytochrome_P450_Monoox"/>
</dbReference>
<dbReference type="SMR" id="A0A4Y7LKM9"/>
<keyword evidence="9 11" id="KW-0408">Iron</keyword>
<keyword evidence="7 13" id="KW-1133">Transmembrane helix</keyword>
<evidence type="ECO:0000256" key="1">
    <source>
        <dbReference type="ARBA" id="ARBA00001971"/>
    </source>
</evidence>
<evidence type="ECO:0000256" key="2">
    <source>
        <dbReference type="ARBA" id="ARBA00004167"/>
    </source>
</evidence>
<evidence type="ECO:0000256" key="8">
    <source>
        <dbReference type="ARBA" id="ARBA00023002"/>
    </source>
</evidence>
<dbReference type="CDD" id="cd20654">
    <property type="entry name" value="CYP82"/>
    <property type="match status" value="1"/>
</dbReference>
<dbReference type="KEGG" id="ag:AFB74614"/>
<feature type="transmembrane region" description="Helical" evidence="13">
    <location>
        <begin position="12"/>
        <end position="35"/>
    </location>
</feature>
<dbReference type="InterPro" id="IPR001128">
    <property type="entry name" value="Cyt_P450"/>
</dbReference>
<organism evidence="14 15">
    <name type="scientific">Papaver somniferum</name>
    <name type="common">Opium poppy</name>
    <dbReference type="NCBI Taxonomy" id="3469"/>
    <lineage>
        <taxon>Eukaryota</taxon>
        <taxon>Viridiplantae</taxon>
        <taxon>Streptophyta</taxon>
        <taxon>Embryophyta</taxon>
        <taxon>Tracheophyta</taxon>
        <taxon>Spermatophyta</taxon>
        <taxon>Magnoliopsida</taxon>
        <taxon>Ranunculales</taxon>
        <taxon>Papaveraceae</taxon>
        <taxon>Papaveroideae</taxon>
        <taxon>Papaver</taxon>
    </lineage>
</organism>
<dbReference type="InterPro" id="IPR036396">
    <property type="entry name" value="Cyt_P450_sf"/>
</dbReference>
<dbReference type="PANTHER" id="PTHR47947">
    <property type="entry name" value="CYTOCHROME P450 82C3-RELATED"/>
    <property type="match status" value="1"/>
</dbReference>
<evidence type="ECO:0000256" key="6">
    <source>
        <dbReference type="ARBA" id="ARBA00022723"/>
    </source>
</evidence>
<keyword evidence="12" id="KW-0503">Monooxygenase</keyword>
<keyword evidence="10 13" id="KW-0472">Membrane</keyword>
<dbReference type="GO" id="GO:0033075">
    <property type="term" value="P:isoquinoline alkaloid biosynthetic process"/>
    <property type="evidence" value="ECO:0007669"/>
    <property type="project" value="UniProtKB-ARBA"/>
</dbReference>
<protein>
    <recommendedName>
        <fullName evidence="16">Cytochrome P450</fullName>
    </recommendedName>
</protein>
<sequence>MELFIKLPFIQPIPFSIILVTTVSIVLLYSVFFWVTDKKKKRKKAPNAAGAWPLIGHLRLLMNDKEPLYRALGSMADKYGPAFNIRLGNQEVLVVSNWEMVKQCFGNQNDKLFSNRQTTLAAKYMLNQTTSSGFAPYGPYWRELRKIMVQQLLSKQSLESWKHLKIKEMDASFSKLNELCNNNGTGTATLIRMDEWFAELTFNVIARNVFGYQSGGRSTALTNGDTESKGERYKKTLEEALHLMSIFAVSDIFPSLEWVDRLRGLIRNMKRFGDELNSIAGCLIEEHRQKRLQSVSKSDKGVGDEQDFVDVLLSVAEKSQLPGDDPDLVIKSMILEIVSGGSETTSSTLTWALCLLLNHPHVLKKAKEELDTHVGKDRHVEESDTPKLVYINAIIKESMRLYPNGAMLDRLALEECEVGGFHVPAGGRLFVNVWKIQRDPSVWENPLEFKPERWFLSNGEKMDVDYKGHNHEFIPFGIGRRMCAGMLWASEVIHLVLPRLIHGFDMKAASANGKVDMAEMAGMVICFKKTPLEVMVNPRE</sequence>
<comment type="similarity">
    <text evidence="12">Belongs to the cytochrome P450 family.</text>
</comment>
<evidence type="ECO:0000313" key="14">
    <source>
        <dbReference type="EMBL" id="RZC84729.1"/>
    </source>
</evidence>
<evidence type="ECO:0000256" key="3">
    <source>
        <dbReference type="ARBA" id="ARBA00004913"/>
    </source>
</evidence>
<name>A0A4Y7LKM9_PAPSO</name>
<keyword evidence="5 13" id="KW-0812">Transmembrane</keyword>
<evidence type="ECO:0000313" key="15">
    <source>
        <dbReference type="Proteomes" id="UP000316621"/>
    </source>
</evidence>
<dbReference type="GO" id="GO:0016020">
    <property type="term" value="C:membrane"/>
    <property type="evidence" value="ECO:0007669"/>
    <property type="project" value="UniProtKB-SubCell"/>
</dbReference>
<dbReference type="Proteomes" id="UP000316621">
    <property type="component" value="Chromosome 11"/>
</dbReference>
<dbReference type="PANTHER" id="PTHR47947:SF26">
    <property type="entry name" value="CYTOCHROME P450"/>
    <property type="match status" value="1"/>
</dbReference>
<dbReference type="SUPFAM" id="SSF48264">
    <property type="entry name" value="Cytochrome P450"/>
    <property type="match status" value="1"/>
</dbReference>
<dbReference type="InterPro" id="IPR017972">
    <property type="entry name" value="Cyt_P450_CS"/>
</dbReference>
<keyword evidence="15" id="KW-1185">Reference proteome</keyword>
<dbReference type="InterPro" id="IPR002401">
    <property type="entry name" value="Cyt_P450_E_grp-I"/>
</dbReference>
<dbReference type="STRING" id="3469.A0A4Y7LKM9"/>
<dbReference type="AlphaFoldDB" id="A0A4Y7LKM9"/>
<dbReference type="Pfam" id="PF00067">
    <property type="entry name" value="p450"/>
    <property type="match status" value="1"/>
</dbReference>
<dbReference type="Gene3D" id="1.10.630.10">
    <property type="entry name" value="Cytochrome P450"/>
    <property type="match status" value="1"/>
</dbReference>
<dbReference type="GO" id="GO:0020037">
    <property type="term" value="F:heme binding"/>
    <property type="evidence" value="ECO:0007669"/>
    <property type="project" value="InterPro"/>
</dbReference>
<dbReference type="Gramene" id="RZC84729">
    <property type="protein sequence ID" value="RZC84729"/>
    <property type="gene ID" value="C5167_047516"/>
</dbReference>
<dbReference type="FunFam" id="1.10.630.10:FF:000026">
    <property type="entry name" value="Cytochrome P450 82C4"/>
    <property type="match status" value="1"/>
</dbReference>
<evidence type="ECO:0000256" key="12">
    <source>
        <dbReference type="RuleBase" id="RU000461"/>
    </source>
</evidence>
<dbReference type="PRINTS" id="PR00385">
    <property type="entry name" value="P450"/>
</dbReference>
<dbReference type="EMBL" id="CM010725">
    <property type="protein sequence ID" value="RZC84729.1"/>
    <property type="molecule type" value="Genomic_DNA"/>
</dbReference>
<dbReference type="OrthoDB" id="1904580at2759"/>
<keyword evidence="6 11" id="KW-0479">Metal-binding</keyword>
<evidence type="ECO:0000256" key="10">
    <source>
        <dbReference type="ARBA" id="ARBA00023136"/>
    </source>
</evidence>
<dbReference type="GO" id="GO:0004497">
    <property type="term" value="F:monooxygenase activity"/>
    <property type="evidence" value="ECO:0007669"/>
    <property type="project" value="UniProtKB-KW"/>
</dbReference>
<accession>A0A4Y7LKM9</accession>
<dbReference type="OMA" id="WASEVIH"/>
<comment type="pathway">
    <text evidence="3">Alkaloid biosynthesis.</text>
</comment>
<evidence type="ECO:0000256" key="7">
    <source>
        <dbReference type="ARBA" id="ARBA00022989"/>
    </source>
</evidence>
<evidence type="ECO:0000256" key="4">
    <source>
        <dbReference type="ARBA" id="ARBA00022617"/>
    </source>
</evidence>
<reference evidence="14 15" key="1">
    <citation type="journal article" date="2018" name="Science">
        <title>The opium poppy genome and morphinan production.</title>
        <authorList>
            <person name="Guo L."/>
            <person name="Winzer T."/>
            <person name="Yang X."/>
            <person name="Li Y."/>
            <person name="Ning Z."/>
            <person name="He Z."/>
            <person name="Teodor R."/>
            <person name="Lu Y."/>
            <person name="Bowser T.A."/>
            <person name="Graham I.A."/>
            <person name="Ye K."/>
        </authorList>
    </citation>
    <scope>NUCLEOTIDE SEQUENCE [LARGE SCALE GENOMIC DNA]</scope>
    <source>
        <strain evidence="15">cv. HN1</strain>
        <tissue evidence="14">Leaves</tissue>
    </source>
</reference>
<proteinExistence type="inferred from homology"/>
<keyword evidence="4 11" id="KW-0349">Heme</keyword>
<keyword evidence="8 12" id="KW-0560">Oxidoreductase</keyword>
<comment type="cofactor">
    <cofactor evidence="1 11">
        <name>heme</name>
        <dbReference type="ChEBI" id="CHEBI:30413"/>
    </cofactor>
</comment>
<evidence type="ECO:0000256" key="9">
    <source>
        <dbReference type="ARBA" id="ARBA00023004"/>
    </source>
</evidence>
<dbReference type="GO" id="GO:0016705">
    <property type="term" value="F:oxidoreductase activity, acting on paired donors, with incorporation or reduction of molecular oxygen"/>
    <property type="evidence" value="ECO:0007669"/>
    <property type="project" value="InterPro"/>
</dbReference>
<dbReference type="PRINTS" id="PR00463">
    <property type="entry name" value="EP450I"/>
</dbReference>
<evidence type="ECO:0000256" key="11">
    <source>
        <dbReference type="PIRSR" id="PIRSR602401-1"/>
    </source>
</evidence>
<dbReference type="PROSITE" id="PS00086">
    <property type="entry name" value="CYTOCHROME_P450"/>
    <property type="match status" value="1"/>
</dbReference>
<evidence type="ECO:0000256" key="13">
    <source>
        <dbReference type="SAM" id="Phobius"/>
    </source>
</evidence>
<comment type="subcellular location">
    <subcellularLocation>
        <location evidence="2">Membrane</location>
        <topology evidence="2">Single-pass membrane protein</topology>
    </subcellularLocation>
</comment>
<evidence type="ECO:0008006" key="16">
    <source>
        <dbReference type="Google" id="ProtNLM"/>
    </source>
</evidence>
<evidence type="ECO:0000256" key="5">
    <source>
        <dbReference type="ARBA" id="ARBA00022692"/>
    </source>
</evidence>
<feature type="binding site" description="axial binding residue" evidence="11">
    <location>
        <position position="483"/>
    </location>
    <ligand>
        <name>heme</name>
        <dbReference type="ChEBI" id="CHEBI:30413"/>
    </ligand>
    <ligandPart>
        <name>Fe</name>
        <dbReference type="ChEBI" id="CHEBI:18248"/>
    </ligandPart>
</feature>
<dbReference type="GO" id="GO:0005506">
    <property type="term" value="F:iron ion binding"/>
    <property type="evidence" value="ECO:0007669"/>
    <property type="project" value="InterPro"/>
</dbReference>
<gene>
    <name evidence="14" type="ORF">C5167_047516</name>
</gene>